<protein>
    <recommendedName>
        <fullName evidence="3">Signal peptidase complex subunit 1</fullName>
    </recommendedName>
</protein>
<evidence type="ECO:0000256" key="4">
    <source>
        <dbReference type="ARBA" id="ARBA00022692"/>
    </source>
</evidence>
<dbReference type="GO" id="GO:0006465">
    <property type="term" value="P:signal peptide processing"/>
    <property type="evidence" value="ECO:0007669"/>
    <property type="project" value="InterPro"/>
</dbReference>
<evidence type="ECO:0000256" key="6">
    <source>
        <dbReference type="ARBA" id="ARBA00022989"/>
    </source>
</evidence>
<dbReference type="GO" id="GO:0005787">
    <property type="term" value="C:signal peptidase complex"/>
    <property type="evidence" value="ECO:0007669"/>
    <property type="project" value="InterPro"/>
</dbReference>
<evidence type="ECO:0000256" key="3">
    <source>
        <dbReference type="ARBA" id="ARBA00017059"/>
    </source>
</evidence>
<evidence type="ECO:0000256" key="2">
    <source>
        <dbReference type="ARBA" id="ARBA00005245"/>
    </source>
</evidence>
<keyword evidence="4 9" id="KW-0812">Transmembrane</keyword>
<dbReference type="OrthoDB" id="263893at2759"/>
<evidence type="ECO:0000313" key="10">
    <source>
        <dbReference type="EMBL" id="KAE8148227.1"/>
    </source>
</evidence>
<name>A0A5N6TPL7_ASPAV</name>
<reference evidence="10 11" key="1">
    <citation type="submission" date="2019-04" db="EMBL/GenBank/DDBJ databases">
        <title>Friends and foes A comparative genomics study of 23 Aspergillus species from section Flavi.</title>
        <authorList>
            <consortium name="DOE Joint Genome Institute"/>
            <person name="Kjaerbolling I."/>
            <person name="Vesth T."/>
            <person name="Frisvad J.C."/>
            <person name="Nybo J.L."/>
            <person name="Theobald S."/>
            <person name="Kildgaard S."/>
            <person name="Isbrandt T."/>
            <person name="Kuo A."/>
            <person name="Sato A."/>
            <person name="Lyhne E.K."/>
            <person name="Kogle M.E."/>
            <person name="Wiebenga A."/>
            <person name="Kun R.S."/>
            <person name="Lubbers R.J."/>
            <person name="Makela M.R."/>
            <person name="Barry K."/>
            <person name="Chovatia M."/>
            <person name="Clum A."/>
            <person name="Daum C."/>
            <person name="Haridas S."/>
            <person name="He G."/>
            <person name="LaButti K."/>
            <person name="Lipzen A."/>
            <person name="Mondo S."/>
            <person name="Riley R."/>
            <person name="Salamov A."/>
            <person name="Simmons B.A."/>
            <person name="Magnuson J.K."/>
            <person name="Henrissat B."/>
            <person name="Mortensen U.H."/>
            <person name="Larsen T.O."/>
            <person name="Devries R.P."/>
            <person name="Grigoriev I.V."/>
            <person name="Machida M."/>
            <person name="Baker S.E."/>
            <person name="Andersen M.R."/>
        </authorList>
    </citation>
    <scope>NUCLEOTIDE SEQUENCE [LARGE SCALE GENOMIC DNA]</scope>
    <source>
        <strain evidence="10 11">IBT 18842</strain>
    </source>
</reference>
<evidence type="ECO:0000313" key="11">
    <source>
        <dbReference type="Proteomes" id="UP000325780"/>
    </source>
</evidence>
<comment type="subcellular location">
    <subcellularLocation>
        <location evidence="1">Endoplasmic reticulum membrane</location>
        <topology evidence="1">Multi-pass membrane protein</topology>
    </subcellularLocation>
</comment>
<accession>A0A5N6TPL7</accession>
<evidence type="ECO:0000256" key="9">
    <source>
        <dbReference type="SAM" id="Phobius"/>
    </source>
</evidence>
<feature type="transmembrane region" description="Helical" evidence="9">
    <location>
        <begin position="26"/>
        <end position="46"/>
    </location>
</feature>
<keyword evidence="6 9" id="KW-1133">Transmembrane helix</keyword>
<evidence type="ECO:0000256" key="1">
    <source>
        <dbReference type="ARBA" id="ARBA00004477"/>
    </source>
</evidence>
<feature type="transmembrane region" description="Helical" evidence="9">
    <location>
        <begin position="52"/>
        <end position="74"/>
    </location>
</feature>
<proteinExistence type="inferred from homology"/>
<sequence>MNNFLTSIQDVFEGQIDFHGQRIAELLSTAFLIVSGVAAFLTGYIYQDIHLTLWVGLWGTLTAGLTIIPSWPIYNRNPEKWLVTLAGSASSARVMVDGVKVI</sequence>
<keyword evidence="5" id="KW-0256">Endoplasmic reticulum</keyword>
<dbReference type="AlphaFoldDB" id="A0A5N6TPL7"/>
<dbReference type="PANTHER" id="PTHR13202">
    <property type="entry name" value="MICROSOMAL SIGNAL PEPTIDASE 12 KDA SUBUNIT"/>
    <property type="match status" value="1"/>
</dbReference>
<dbReference type="InterPro" id="IPR009542">
    <property type="entry name" value="Spc1/SPCS1"/>
</dbReference>
<evidence type="ECO:0000256" key="5">
    <source>
        <dbReference type="ARBA" id="ARBA00022824"/>
    </source>
</evidence>
<keyword evidence="7 9" id="KW-0472">Membrane</keyword>
<dbReference type="PANTHER" id="PTHR13202:SF0">
    <property type="entry name" value="SIGNAL PEPTIDASE COMPLEX SUBUNIT 1"/>
    <property type="match status" value="1"/>
</dbReference>
<dbReference type="Proteomes" id="UP000325780">
    <property type="component" value="Unassembled WGS sequence"/>
</dbReference>
<evidence type="ECO:0000256" key="7">
    <source>
        <dbReference type="ARBA" id="ARBA00023136"/>
    </source>
</evidence>
<comment type="similarity">
    <text evidence="2">Belongs to the SPCS1 family.</text>
</comment>
<evidence type="ECO:0000256" key="8">
    <source>
        <dbReference type="ARBA" id="ARBA00045204"/>
    </source>
</evidence>
<organism evidence="10 11">
    <name type="scientific">Aspergillus avenaceus</name>
    <dbReference type="NCBI Taxonomy" id="36643"/>
    <lineage>
        <taxon>Eukaryota</taxon>
        <taxon>Fungi</taxon>
        <taxon>Dikarya</taxon>
        <taxon>Ascomycota</taxon>
        <taxon>Pezizomycotina</taxon>
        <taxon>Eurotiomycetes</taxon>
        <taxon>Eurotiomycetidae</taxon>
        <taxon>Eurotiales</taxon>
        <taxon>Aspergillaceae</taxon>
        <taxon>Aspergillus</taxon>
        <taxon>Aspergillus subgen. Circumdati</taxon>
    </lineage>
</organism>
<dbReference type="EMBL" id="ML742169">
    <property type="protein sequence ID" value="KAE8148227.1"/>
    <property type="molecule type" value="Genomic_DNA"/>
</dbReference>
<dbReference type="Pfam" id="PF06645">
    <property type="entry name" value="SPC12"/>
    <property type="match status" value="1"/>
</dbReference>
<comment type="function">
    <text evidence="8">Component of the signal peptidase complex (SPC) which catalyzes the cleavage of N-terminal signal sequences from nascent proteins as they are translocated into the lumen of the endoplasmic reticulum. Dispensable for SPC enzymatic activity.</text>
</comment>
<keyword evidence="11" id="KW-1185">Reference proteome</keyword>
<gene>
    <name evidence="10" type="ORF">BDV25DRAFT_20721</name>
</gene>
<dbReference type="GO" id="GO:0045047">
    <property type="term" value="P:protein targeting to ER"/>
    <property type="evidence" value="ECO:0007669"/>
    <property type="project" value="TreeGrafter"/>
</dbReference>